<name>A0A2I4GQF9_JUGRE</name>
<dbReference type="FunFam" id="1.10.238.10:FF:000003">
    <property type="entry name" value="Calmodulin A"/>
    <property type="match status" value="1"/>
</dbReference>
<dbReference type="STRING" id="51240.A0A2I4GQF9"/>
<keyword evidence="4" id="KW-1185">Reference proteome</keyword>
<dbReference type="GeneID" id="109009908"/>
<dbReference type="InterPro" id="IPR011992">
    <property type="entry name" value="EF-hand-dom_pair"/>
</dbReference>
<evidence type="ECO:0000256" key="2">
    <source>
        <dbReference type="ARBA" id="ARBA00022737"/>
    </source>
</evidence>
<proteinExistence type="predicted"/>
<dbReference type="InterPro" id="IPR039647">
    <property type="entry name" value="EF_hand_pair_protein_CML-like"/>
</dbReference>
<organism evidence="4 5">
    <name type="scientific">Juglans regia</name>
    <name type="common">English walnut</name>
    <dbReference type="NCBI Taxonomy" id="51240"/>
    <lineage>
        <taxon>Eukaryota</taxon>
        <taxon>Viridiplantae</taxon>
        <taxon>Streptophyta</taxon>
        <taxon>Embryophyta</taxon>
        <taxon>Tracheophyta</taxon>
        <taxon>Spermatophyta</taxon>
        <taxon>Magnoliopsida</taxon>
        <taxon>eudicotyledons</taxon>
        <taxon>Gunneridae</taxon>
        <taxon>Pentapetalae</taxon>
        <taxon>rosids</taxon>
        <taxon>fabids</taxon>
        <taxon>Fagales</taxon>
        <taxon>Juglandaceae</taxon>
        <taxon>Juglans</taxon>
    </lineage>
</organism>
<evidence type="ECO:0000256" key="3">
    <source>
        <dbReference type="ARBA" id="ARBA00022837"/>
    </source>
</evidence>
<accession>A0A2I4GQF9</accession>
<dbReference type="PANTHER" id="PTHR10891">
    <property type="entry name" value="EF-HAND CALCIUM-BINDING DOMAIN CONTAINING PROTEIN"/>
    <property type="match status" value="1"/>
</dbReference>
<reference evidence="5" key="1">
    <citation type="submission" date="2025-08" db="UniProtKB">
        <authorList>
            <consortium name="RefSeq"/>
        </authorList>
    </citation>
    <scope>IDENTIFICATION</scope>
    <source>
        <tissue evidence="5">Leaves</tissue>
    </source>
</reference>
<dbReference type="KEGG" id="jre:109009908"/>
<dbReference type="AlphaFoldDB" id="A0A2I4GQF9"/>
<dbReference type="CDD" id="cd00051">
    <property type="entry name" value="EFh"/>
    <property type="match status" value="1"/>
</dbReference>
<dbReference type="Proteomes" id="UP000235220">
    <property type="component" value="Chromosome 13"/>
</dbReference>
<evidence type="ECO:0000313" key="4">
    <source>
        <dbReference type="Proteomes" id="UP000235220"/>
    </source>
</evidence>
<keyword evidence="2" id="KW-0677">Repeat</keyword>
<dbReference type="Gene3D" id="1.10.238.10">
    <property type="entry name" value="EF-hand"/>
    <property type="match status" value="1"/>
</dbReference>
<dbReference type="SUPFAM" id="SSF47473">
    <property type="entry name" value="EF-hand"/>
    <property type="match status" value="1"/>
</dbReference>
<dbReference type="Pfam" id="PF13499">
    <property type="entry name" value="EF-hand_7"/>
    <property type="match status" value="1"/>
</dbReference>
<dbReference type="SMART" id="SM00054">
    <property type="entry name" value="EFh"/>
    <property type="match status" value="2"/>
</dbReference>
<keyword evidence="1" id="KW-0479">Metal-binding</keyword>
<dbReference type="RefSeq" id="XP_018846122.1">
    <property type="nucleotide sequence ID" value="XM_018990577.2"/>
</dbReference>
<dbReference type="InterPro" id="IPR018247">
    <property type="entry name" value="EF_Hand_1_Ca_BS"/>
</dbReference>
<dbReference type="OrthoDB" id="26525at2759"/>
<dbReference type="PROSITE" id="PS00018">
    <property type="entry name" value="EF_HAND_1"/>
    <property type="match status" value="1"/>
</dbReference>
<keyword evidence="3" id="KW-0106">Calcium</keyword>
<dbReference type="GO" id="GO:0005509">
    <property type="term" value="F:calcium ion binding"/>
    <property type="evidence" value="ECO:0000318"/>
    <property type="project" value="GO_Central"/>
</dbReference>
<dbReference type="InterPro" id="IPR002048">
    <property type="entry name" value="EF_hand_dom"/>
</dbReference>
<sequence>MDKSVANMTTLYVRIRGFFTNFDVYVRPLLAYVHTKWKVWTKMTEILNQQFGIRENAEDEKLSQKNVTKVMEILGLNYDPVGGDQMPERIGADELSQLFDQEDPCLDEVREAFEVFDANKDGFIDARDLQKVLCNLGLEKGSEVEECRKMIRAVDESGDELIDFSEFVKFMEKSFNC</sequence>
<evidence type="ECO:0000313" key="5">
    <source>
        <dbReference type="RefSeq" id="XP_018846122.1"/>
    </source>
</evidence>
<dbReference type="PROSITE" id="PS50222">
    <property type="entry name" value="EF_HAND_2"/>
    <property type="match status" value="2"/>
</dbReference>
<dbReference type="Gramene" id="Jr13_15430_p1">
    <property type="protein sequence ID" value="cds.Jr13_15430_p1"/>
    <property type="gene ID" value="Jr13_15430"/>
</dbReference>
<evidence type="ECO:0000256" key="1">
    <source>
        <dbReference type="ARBA" id="ARBA00022723"/>
    </source>
</evidence>
<protein>
    <submittedName>
        <fullName evidence="5">Probable calcium-binding protein CML46</fullName>
    </submittedName>
</protein>
<gene>
    <name evidence="5" type="primary">LOC109009908</name>
</gene>